<keyword evidence="4" id="KW-0378">Hydrolase</keyword>
<dbReference type="InterPro" id="IPR038476">
    <property type="entry name" value="UvrC_RNase_H_dom_sf"/>
</dbReference>
<evidence type="ECO:0000313" key="14">
    <source>
        <dbReference type="Proteomes" id="UP000315825"/>
    </source>
</evidence>
<evidence type="ECO:0000259" key="12">
    <source>
        <dbReference type="PROSITE" id="PS50165"/>
    </source>
</evidence>
<dbReference type="Gene3D" id="3.30.420.340">
    <property type="entry name" value="UvrC, RNAse H endonuclease domain"/>
    <property type="match status" value="1"/>
</dbReference>
<dbReference type="PROSITE" id="PS50164">
    <property type="entry name" value="GIY_YIG"/>
    <property type="match status" value="1"/>
</dbReference>
<evidence type="ECO:0000256" key="10">
    <source>
        <dbReference type="ARBA" id="ARBA00042732"/>
    </source>
</evidence>
<keyword evidence="2" id="KW-0227">DNA damage</keyword>
<dbReference type="EMBL" id="SHBE01000003">
    <property type="protein sequence ID" value="RZO26637.1"/>
    <property type="molecule type" value="Genomic_DNA"/>
</dbReference>
<protein>
    <recommendedName>
        <fullName evidence="8">Excinuclease cho</fullName>
    </recommendedName>
    <alternativeName>
        <fullName evidence="10">Endonuclease cho</fullName>
    </alternativeName>
    <alternativeName>
        <fullName evidence="9">UvrC homolog protein</fullName>
    </alternativeName>
</protein>
<proteinExistence type="predicted"/>
<dbReference type="InterPro" id="IPR000305">
    <property type="entry name" value="GIY-YIG_endonuc"/>
</dbReference>
<dbReference type="InterPro" id="IPR047296">
    <property type="entry name" value="GIY-YIG_UvrC_Cho"/>
</dbReference>
<feature type="domain" description="UvrC family homology region profile" evidence="12">
    <location>
        <begin position="352"/>
        <end position="485"/>
    </location>
</feature>
<dbReference type="InterPro" id="IPR004791">
    <property type="entry name" value="UvrC"/>
</dbReference>
<dbReference type="Pfam" id="PF08459">
    <property type="entry name" value="UvrC_RNaseH_dom"/>
    <property type="match status" value="1"/>
</dbReference>
<dbReference type="InterPro" id="IPR036876">
    <property type="entry name" value="UVR_dom_sf"/>
</dbReference>
<dbReference type="Proteomes" id="UP000315825">
    <property type="component" value="Unassembled WGS sequence"/>
</dbReference>
<sequence>MEQHILEHKCFRSVGSRAWEREHEEIFVVVHKIADKIKSFPETPGVYRFFGKNKILYIGKAKNLKKRVQSYFRTSIKEFKTNKLVERIEDLDYLTTNNETEALLLEQNLIKSNQPQFNILLRDDKTFPYIKIDDAHDYPSITFKRTTKAEKNLFGPFISAKGTRTAITELQKALKLRTCNDIFFSNRTRPCLQYQIGKCSAPCVGFISKNDYQKDIDTTKSILKGNFKKILKNLAIEMKDYSANEKFEKAGVVKRKIRILERVEESQIIFSGGDQTKVVSVASSGEDVCFVVIDIEMNSFTNIRRFSFKNKVNKSELNLMEEFISRLILSNPQIKEIVCSNEKFHSPFFPNIKISFPTSGKKKRWIDMAKRNAKNLLSLKLQRSNKYSLSINYLKENFDINEEDISIVGFDVSGGVGDIQTVSCVFFNSEGPIKSKYRFYHVPLKHAKSDLSALLFGVKKYLKNNFSINLIIIDGGLTHLKYIENGLGKKAFEVVSIGKGEKRKYGIENLFFKKNKVEFRHDDSMSKIFLDVRDEAHRFALKNFRSTKRKNLTQHFLQDIPGIGPKIISRIYREFKSLEDLSKEDYLSSALKLGINPMKAKKIHDFLKEMYN</sequence>
<dbReference type="SMART" id="SM00465">
    <property type="entry name" value="GIYc"/>
    <property type="match status" value="1"/>
</dbReference>
<evidence type="ECO:0000256" key="6">
    <source>
        <dbReference type="ARBA" id="ARBA00023204"/>
    </source>
</evidence>
<dbReference type="FunFam" id="3.40.1440.10:FF:000001">
    <property type="entry name" value="UvrABC system protein C"/>
    <property type="match status" value="1"/>
</dbReference>
<dbReference type="NCBIfam" id="TIGR00194">
    <property type="entry name" value="uvrC"/>
    <property type="match status" value="1"/>
</dbReference>
<dbReference type="Pfam" id="PF14520">
    <property type="entry name" value="HHH_5"/>
    <property type="match status" value="1"/>
</dbReference>
<dbReference type="GO" id="GO:0009380">
    <property type="term" value="C:excinuclease repair complex"/>
    <property type="evidence" value="ECO:0007669"/>
    <property type="project" value="InterPro"/>
</dbReference>
<dbReference type="InterPro" id="IPR035901">
    <property type="entry name" value="GIY-YIG_endonuc_sf"/>
</dbReference>
<dbReference type="PANTHER" id="PTHR30562">
    <property type="entry name" value="UVRC/OXIDOREDUCTASE"/>
    <property type="match status" value="1"/>
</dbReference>
<keyword evidence="7" id="KW-0742">SOS response</keyword>
<evidence type="ECO:0000256" key="9">
    <source>
        <dbReference type="ARBA" id="ARBA00042138"/>
    </source>
</evidence>
<dbReference type="PROSITE" id="PS50165">
    <property type="entry name" value="UVRC"/>
    <property type="match status" value="1"/>
</dbReference>
<keyword evidence="6" id="KW-0234">DNA repair</keyword>
<dbReference type="GO" id="GO:0009381">
    <property type="term" value="F:excinuclease ABC activity"/>
    <property type="evidence" value="ECO:0007669"/>
    <property type="project" value="InterPro"/>
</dbReference>
<evidence type="ECO:0000256" key="5">
    <source>
        <dbReference type="ARBA" id="ARBA00022881"/>
    </source>
</evidence>
<evidence type="ECO:0000259" key="11">
    <source>
        <dbReference type="PROSITE" id="PS50164"/>
    </source>
</evidence>
<evidence type="ECO:0000256" key="7">
    <source>
        <dbReference type="ARBA" id="ARBA00023236"/>
    </source>
</evidence>
<gene>
    <name evidence="13" type="primary">uvrC</name>
    <name evidence="13" type="ORF">EVA92_02515</name>
</gene>
<dbReference type="SUPFAM" id="SSF82771">
    <property type="entry name" value="GIY-YIG endonuclease"/>
    <property type="match status" value="1"/>
</dbReference>
<dbReference type="GO" id="GO:0006289">
    <property type="term" value="P:nucleotide-excision repair"/>
    <property type="evidence" value="ECO:0007669"/>
    <property type="project" value="InterPro"/>
</dbReference>
<dbReference type="Gene3D" id="3.40.1440.10">
    <property type="entry name" value="GIY-YIG endonuclease"/>
    <property type="match status" value="1"/>
</dbReference>
<evidence type="ECO:0000256" key="8">
    <source>
        <dbReference type="ARBA" id="ARBA00040756"/>
    </source>
</evidence>
<dbReference type="InterPro" id="IPR050066">
    <property type="entry name" value="UvrABC_protein_C"/>
</dbReference>
<dbReference type="InterPro" id="IPR010994">
    <property type="entry name" value="RuvA_2-like"/>
</dbReference>
<evidence type="ECO:0000256" key="3">
    <source>
        <dbReference type="ARBA" id="ARBA00022769"/>
    </source>
</evidence>
<dbReference type="CDD" id="cd10434">
    <property type="entry name" value="GIY-YIG_UvrC_Cho"/>
    <property type="match status" value="1"/>
</dbReference>
<keyword evidence="1" id="KW-0963">Cytoplasm</keyword>
<evidence type="ECO:0000256" key="2">
    <source>
        <dbReference type="ARBA" id="ARBA00022763"/>
    </source>
</evidence>
<dbReference type="PANTHER" id="PTHR30562:SF10">
    <property type="entry name" value="EXCINUCLEASE CHO"/>
    <property type="match status" value="1"/>
</dbReference>
<dbReference type="Gene3D" id="1.10.150.20">
    <property type="entry name" value="5' to 3' exonuclease, C-terminal subdomain"/>
    <property type="match status" value="1"/>
</dbReference>
<evidence type="ECO:0000256" key="4">
    <source>
        <dbReference type="ARBA" id="ARBA00022801"/>
    </source>
</evidence>
<dbReference type="SUPFAM" id="SSF46600">
    <property type="entry name" value="C-terminal UvrC-binding domain of UvrB"/>
    <property type="match status" value="1"/>
</dbReference>
<dbReference type="InterPro" id="IPR001162">
    <property type="entry name" value="UvrC_RNase_H_dom"/>
</dbReference>
<dbReference type="AlphaFoldDB" id="A0A520MZI2"/>
<organism evidence="13 14">
    <name type="scientific">SAR86 cluster bacterium</name>
    <dbReference type="NCBI Taxonomy" id="2030880"/>
    <lineage>
        <taxon>Bacteria</taxon>
        <taxon>Pseudomonadati</taxon>
        <taxon>Pseudomonadota</taxon>
        <taxon>Gammaproteobacteria</taxon>
        <taxon>SAR86 cluster</taxon>
    </lineage>
</organism>
<accession>A0A520MZI2</accession>
<dbReference type="SUPFAM" id="SSF47781">
    <property type="entry name" value="RuvA domain 2-like"/>
    <property type="match status" value="1"/>
</dbReference>
<evidence type="ECO:0000256" key="1">
    <source>
        <dbReference type="ARBA" id="ARBA00022490"/>
    </source>
</evidence>
<dbReference type="GO" id="GO:0009432">
    <property type="term" value="P:SOS response"/>
    <property type="evidence" value="ECO:0007669"/>
    <property type="project" value="UniProtKB-KW"/>
</dbReference>
<dbReference type="Pfam" id="PF22920">
    <property type="entry name" value="UvrC_RNaseH"/>
    <property type="match status" value="1"/>
</dbReference>
<dbReference type="Pfam" id="PF01541">
    <property type="entry name" value="GIY-YIG"/>
    <property type="match status" value="1"/>
</dbReference>
<feature type="domain" description="GIY-YIG" evidence="11">
    <location>
        <begin position="42"/>
        <end position="119"/>
    </location>
</feature>
<evidence type="ECO:0000313" key="13">
    <source>
        <dbReference type="EMBL" id="RZO26637.1"/>
    </source>
</evidence>
<keyword evidence="3" id="KW-0228">DNA excision</keyword>
<name>A0A520MZI2_9GAMM</name>
<comment type="caution">
    <text evidence="13">The sequence shown here is derived from an EMBL/GenBank/DDBJ whole genome shotgun (WGS) entry which is preliminary data.</text>
</comment>
<reference evidence="13 14" key="1">
    <citation type="submission" date="2019-02" db="EMBL/GenBank/DDBJ databases">
        <title>Prokaryotic population dynamics and viral predation in marine succession experiment using metagenomics: the confinement effect.</title>
        <authorList>
            <person name="Haro-Moreno J.M."/>
            <person name="Rodriguez-Valera F."/>
            <person name="Lopez-Perez M."/>
        </authorList>
    </citation>
    <scope>NUCLEOTIDE SEQUENCE [LARGE SCALE GENOMIC DNA]</scope>
    <source>
        <strain evidence="13">MED-G159</strain>
    </source>
</reference>
<keyword evidence="5" id="KW-0267">Excision nuclease</keyword>